<dbReference type="CDD" id="cd01167">
    <property type="entry name" value="bac_FRK"/>
    <property type="match status" value="1"/>
</dbReference>
<evidence type="ECO:0000256" key="2">
    <source>
        <dbReference type="ARBA" id="ARBA00022679"/>
    </source>
</evidence>
<evidence type="ECO:0000256" key="5">
    <source>
        <dbReference type="ARBA" id="ARBA00022840"/>
    </source>
</evidence>
<evidence type="ECO:0000259" key="6">
    <source>
        <dbReference type="Pfam" id="PF00294"/>
    </source>
</evidence>
<dbReference type="GO" id="GO:0016301">
    <property type="term" value="F:kinase activity"/>
    <property type="evidence" value="ECO:0007669"/>
    <property type="project" value="UniProtKB-KW"/>
</dbReference>
<protein>
    <submittedName>
        <fullName evidence="7">Carbohydrate kinase, PfkB family</fullName>
    </submittedName>
</protein>
<dbReference type="SUPFAM" id="SSF53613">
    <property type="entry name" value="Ribokinase-like"/>
    <property type="match status" value="1"/>
</dbReference>
<sequence length="325" mass="34134">MHHDAGPPAGRIENMLTVIGEALVDVVHKQGEQTHAYPGGSPMNVAVGVSRLGHPTQFVGHYGADDYGRAISEHLEASGVNVPFAPTAACTSTAQAHIGQDGAAEYEFNIDWSLDALANELVELARTSQALHTGSIAAMLEPGAHVVANALTAARESALISYDPNCRPSIVSDRAAAQEWAERFVGLASVVKASDEDLTWLYPDRSLAETARAWVALGAELVVLTRGERGPIAYTRAYPEGIEEPAYRVQVADTVGAGDSLMAALICGLLDRGIAGSGARAKVAALEREEISELLRFSATAAGITVSRSGANPPNRHELLAVLNG</sequence>
<dbReference type="InterPro" id="IPR002173">
    <property type="entry name" value="Carboh/pur_kinase_PfkB_CS"/>
</dbReference>
<keyword evidence="5" id="KW-0067">ATP-binding</keyword>
<dbReference type="EMBL" id="AJJQ01000036">
    <property type="protein sequence ID" value="EID50651.1"/>
    <property type="molecule type" value="Genomic_DNA"/>
</dbReference>
<keyword evidence="2" id="KW-0808">Transferase</keyword>
<dbReference type="Pfam" id="PF00294">
    <property type="entry name" value="PfkB"/>
    <property type="match status" value="1"/>
</dbReference>
<keyword evidence="3" id="KW-0547">Nucleotide-binding</keyword>
<evidence type="ECO:0000256" key="1">
    <source>
        <dbReference type="ARBA" id="ARBA00010688"/>
    </source>
</evidence>
<evidence type="ECO:0000313" key="7">
    <source>
        <dbReference type="EMBL" id="EID50651.1"/>
    </source>
</evidence>
<proteinExistence type="inferred from homology"/>
<dbReference type="AlphaFoldDB" id="I0URZ8"/>
<feature type="domain" description="Carbohydrate kinase PfkB" evidence="6">
    <location>
        <begin position="15"/>
        <end position="315"/>
    </location>
</feature>
<dbReference type="PROSITE" id="PS00584">
    <property type="entry name" value="PFKB_KINASES_2"/>
    <property type="match status" value="1"/>
</dbReference>
<keyword evidence="4 7" id="KW-0418">Kinase</keyword>
<evidence type="ECO:0000256" key="3">
    <source>
        <dbReference type="ARBA" id="ARBA00022741"/>
    </source>
</evidence>
<dbReference type="Gene3D" id="3.40.1190.20">
    <property type="match status" value="1"/>
</dbReference>
<gene>
    <name evidence="7" type="ORF">HMPREF1324_0119</name>
</gene>
<evidence type="ECO:0000256" key="4">
    <source>
        <dbReference type="ARBA" id="ARBA00022777"/>
    </source>
</evidence>
<dbReference type="PROSITE" id="PS00583">
    <property type="entry name" value="PFKB_KINASES_1"/>
    <property type="match status" value="1"/>
</dbReference>
<organism evidence="7 8">
    <name type="scientific">Rothia aeria F0474</name>
    <dbReference type="NCBI Taxonomy" id="1125724"/>
    <lineage>
        <taxon>Bacteria</taxon>
        <taxon>Bacillati</taxon>
        <taxon>Actinomycetota</taxon>
        <taxon>Actinomycetes</taxon>
        <taxon>Micrococcales</taxon>
        <taxon>Micrococcaceae</taxon>
        <taxon>Rothia</taxon>
    </lineage>
</organism>
<comment type="similarity">
    <text evidence="1">Belongs to the carbohydrate kinase PfkB family.</text>
</comment>
<dbReference type="PANTHER" id="PTHR43085:SF1">
    <property type="entry name" value="PSEUDOURIDINE KINASE-RELATED"/>
    <property type="match status" value="1"/>
</dbReference>
<dbReference type="InterPro" id="IPR029056">
    <property type="entry name" value="Ribokinase-like"/>
</dbReference>
<dbReference type="InterPro" id="IPR050306">
    <property type="entry name" value="PfkB_Carbo_kinase"/>
</dbReference>
<dbReference type="GO" id="GO:0005524">
    <property type="term" value="F:ATP binding"/>
    <property type="evidence" value="ECO:0007669"/>
    <property type="project" value="UniProtKB-KW"/>
</dbReference>
<evidence type="ECO:0000313" key="8">
    <source>
        <dbReference type="Proteomes" id="UP000004863"/>
    </source>
</evidence>
<dbReference type="PANTHER" id="PTHR43085">
    <property type="entry name" value="HEXOKINASE FAMILY MEMBER"/>
    <property type="match status" value="1"/>
</dbReference>
<dbReference type="Proteomes" id="UP000004863">
    <property type="component" value="Unassembled WGS sequence"/>
</dbReference>
<reference evidence="7" key="1">
    <citation type="submission" date="2012-03" db="EMBL/GenBank/DDBJ databases">
        <authorList>
            <person name="Durkin A.S."/>
            <person name="McCorrison J."/>
            <person name="Torralba M."/>
            <person name="Gillis M."/>
            <person name="Methe B."/>
            <person name="Sutton G."/>
            <person name="Nelson K.E."/>
        </authorList>
    </citation>
    <scope>NUCLEOTIDE SEQUENCE [LARGE SCALE GENOMIC DNA]</scope>
    <source>
        <strain evidence="7">F0474</strain>
    </source>
</reference>
<dbReference type="InterPro" id="IPR011611">
    <property type="entry name" value="PfkB_dom"/>
</dbReference>
<keyword evidence="8" id="KW-1185">Reference proteome</keyword>
<comment type="caution">
    <text evidence="7">The sequence shown here is derived from an EMBL/GenBank/DDBJ whole genome shotgun (WGS) entry which is preliminary data.</text>
</comment>
<accession>I0URZ8</accession>
<dbReference type="PATRIC" id="fig|1125724.3.peg.1398"/>
<name>I0URZ8_9MICC</name>